<keyword evidence="2" id="KW-0489">Methyltransferase</keyword>
<dbReference type="EMBL" id="AP028907">
    <property type="protein sequence ID" value="BES82430.1"/>
    <property type="molecule type" value="Genomic_DNA"/>
</dbReference>
<evidence type="ECO:0000259" key="1">
    <source>
        <dbReference type="Pfam" id="PF08267"/>
    </source>
</evidence>
<reference evidence="2 3" key="1">
    <citation type="submission" date="2023-09" db="EMBL/GenBank/DDBJ databases">
        <title>Pyrofollis japonicus gen. nov. sp. nov., a novel member of the family Pyrodictiaceae isolated from the Iheya North hydrothermal field.</title>
        <authorList>
            <person name="Miyazaki U."/>
            <person name="Sanari M."/>
            <person name="Tame A."/>
            <person name="Kitajima M."/>
            <person name="Okamoto A."/>
            <person name="Sawayama S."/>
            <person name="Miyazaki J."/>
            <person name="Takai K."/>
            <person name="Nakagawa S."/>
        </authorList>
    </citation>
    <scope>NUCLEOTIDE SEQUENCE [LARGE SCALE GENOMIC DNA]</scope>
    <source>
        <strain evidence="2 3">AV2</strain>
    </source>
</reference>
<accession>A0ABM8J0N1</accession>
<sequence length="334" mass="36578">MPLVVEAEVLGGYPRSERVRKTLRRFEEKAEEGFVDVARTVWEDTLLVVGAQLGAGLTTVVDPVIDWHDPLRPFAEAWRNVAVDGLLRWFDNNFFYRIPVFTDMPDPKKLVTPPRVIQLKKVLPKFARLKIVLPGPVTFAKLSKNMTGRSLEELAAEIAAILAREVEKAAEAGAAVVQVDEPFLADVDATPDDAELAAELASRILGAASAKGAATRLAIPYNVPEPQVYEKLLSVKADYIVLSMADNPAKALQLLQAKGLGGHGLGAGIVQARDIYPDSYEKARETLDKAVEATGAEKLLVTTSAWLDLIPLNYAIEKTRIVATIAERYRAEKQ</sequence>
<feature type="domain" description="Cobalamin-independent methionine synthase MetE N-terminal" evidence="1">
    <location>
        <begin position="86"/>
        <end position="292"/>
    </location>
</feature>
<dbReference type="GO" id="GO:0032259">
    <property type="term" value="P:methylation"/>
    <property type="evidence" value="ECO:0007669"/>
    <property type="project" value="UniProtKB-KW"/>
</dbReference>
<dbReference type="GeneID" id="89289995"/>
<organism evidence="2 3">
    <name type="scientific">Pyrodictium abyssi</name>
    <dbReference type="NCBI Taxonomy" id="54256"/>
    <lineage>
        <taxon>Archaea</taxon>
        <taxon>Thermoproteota</taxon>
        <taxon>Thermoprotei</taxon>
        <taxon>Desulfurococcales</taxon>
        <taxon>Pyrodictiaceae</taxon>
        <taxon>Pyrodictium</taxon>
    </lineage>
</organism>
<dbReference type="Proteomes" id="UP001341135">
    <property type="component" value="Chromosome"/>
</dbReference>
<dbReference type="RefSeq" id="WP_338249742.1">
    <property type="nucleotide sequence ID" value="NZ_AP028907.1"/>
</dbReference>
<dbReference type="GO" id="GO:0008168">
    <property type="term" value="F:methyltransferase activity"/>
    <property type="evidence" value="ECO:0007669"/>
    <property type="project" value="UniProtKB-KW"/>
</dbReference>
<dbReference type="Pfam" id="PF08267">
    <property type="entry name" value="Meth_synt_1"/>
    <property type="match status" value="1"/>
</dbReference>
<evidence type="ECO:0000313" key="3">
    <source>
        <dbReference type="Proteomes" id="UP001341135"/>
    </source>
</evidence>
<gene>
    <name evidence="2" type="ORF">PABY_19970</name>
</gene>
<dbReference type="PANTHER" id="PTHR30519">
    <property type="entry name" value="5-METHYLTETRAHYDROPTEROYLTRIGLUTAMATE--HOMOCYSTEINE METHYLTRANSFERASE"/>
    <property type="match status" value="1"/>
</dbReference>
<dbReference type="Gene3D" id="3.20.20.210">
    <property type="match status" value="1"/>
</dbReference>
<keyword evidence="3" id="KW-1185">Reference proteome</keyword>
<proteinExistence type="predicted"/>
<dbReference type="SUPFAM" id="SSF51726">
    <property type="entry name" value="UROD/MetE-like"/>
    <property type="match status" value="1"/>
</dbReference>
<protein>
    <submittedName>
        <fullName evidence="2">5-methyltetrahydropteroyltriglutamate--homocysteine methyltransferase</fullName>
    </submittedName>
</protein>
<dbReference type="InterPro" id="IPR038071">
    <property type="entry name" value="UROD/MetE-like_sf"/>
</dbReference>
<name>A0ABM8J0N1_9CREN</name>
<keyword evidence="2" id="KW-0808">Transferase</keyword>
<evidence type="ECO:0000313" key="2">
    <source>
        <dbReference type="EMBL" id="BES82430.1"/>
    </source>
</evidence>
<dbReference type="InterPro" id="IPR013215">
    <property type="entry name" value="Cbl-indep_Met_Synth_N"/>
</dbReference>